<feature type="transmembrane region" description="Helical" evidence="12">
    <location>
        <begin position="185"/>
        <end position="207"/>
    </location>
</feature>
<dbReference type="RefSeq" id="WP_168060092.1">
    <property type="nucleotide sequence ID" value="NZ_VTOW01000002.1"/>
</dbReference>
<dbReference type="GO" id="GO:0016020">
    <property type="term" value="C:membrane"/>
    <property type="evidence" value="ECO:0007669"/>
    <property type="project" value="UniProtKB-SubCell"/>
</dbReference>
<evidence type="ECO:0000256" key="1">
    <source>
        <dbReference type="ARBA" id="ARBA00004141"/>
    </source>
</evidence>
<evidence type="ECO:0000313" key="14">
    <source>
        <dbReference type="EMBL" id="NKE71450.1"/>
    </source>
</evidence>
<dbReference type="PANTHER" id="PTHR11351">
    <property type="entry name" value="ACYL-COA DESATURASE"/>
    <property type="match status" value="1"/>
</dbReference>
<evidence type="ECO:0000256" key="5">
    <source>
        <dbReference type="ARBA" id="ARBA00022832"/>
    </source>
</evidence>
<accession>A0A7X6DQE2</accession>
<dbReference type="Proteomes" id="UP000534783">
    <property type="component" value="Unassembled WGS sequence"/>
</dbReference>
<evidence type="ECO:0000256" key="3">
    <source>
        <dbReference type="ARBA" id="ARBA00022516"/>
    </source>
</evidence>
<keyword evidence="8" id="KW-0408">Iron</keyword>
<keyword evidence="6 12" id="KW-1133">Transmembrane helix</keyword>
<evidence type="ECO:0000256" key="10">
    <source>
        <dbReference type="ARBA" id="ARBA00023136"/>
    </source>
</evidence>
<keyword evidence="9" id="KW-0443">Lipid metabolism</keyword>
<evidence type="ECO:0000256" key="11">
    <source>
        <dbReference type="ARBA" id="ARBA00023160"/>
    </source>
</evidence>
<organism evidence="14 15">
    <name type="scientific">Candidatus Manganitrophus noduliformans</name>
    <dbReference type="NCBI Taxonomy" id="2606439"/>
    <lineage>
        <taxon>Bacteria</taxon>
        <taxon>Pseudomonadati</taxon>
        <taxon>Nitrospirota</taxon>
        <taxon>Nitrospiria</taxon>
        <taxon>Candidatus Troglogloeales</taxon>
        <taxon>Candidatus Manganitrophaceae</taxon>
        <taxon>Candidatus Manganitrophus</taxon>
    </lineage>
</organism>
<keyword evidence="11" id="KW-0275">Fatty acid biosynthesis</keyword>
<comment type="caution">
    <text evidence="14">The sequence shown here is derived from an EMBL/GenBank/DDBJ whole genome shotgun (WGS) entry which is preliminary data.</text>
</comment>
<keyword evidence="4 12" id="KW-0812">Transmembrane</keyword>
<feature type="transmembrane region" description="Helical" evidence="12">
    <location>
        <begin position="20"/>
        <end position="41"/>
    </location>
</feature>
<feature type="transmembrane region" description="Helical" evidence="12">
    <location>
        <begin position="160"/>
        <end position="179"/>
    </location>
</feature>
<dbReference type="EMBL" id="VTOW01000002">
    <property type="protein sequence ID" value="NKE71450.1"/>
    <property type="molecule type" value="Genomic_DNA"/>
</dbReference>
<dbReference type="AlphaFoldDB" id="A0A7X6DQE2"/>
<evidence type="ECO:0000256" key="6">
    <source>
        <dbReference type="ARBA" id="ARBA00022989"/>
    </source>
</evidence>
<dbReference type="InterPro" id="IPR015876">
    <property type="entry name" value="Acyl-CoA_DS"/>
</dbReference>
<evidence type="ECO:0000256" key="8">
    <source>
        <dbReference type="ARBA" id="ARBA00023004"/>
    </source>
</evidence>
<evidence type="ECO:0000313" key="15">
    <source>
        <dbReference type="Proteomes" id="UP000534783"/>
    </source>
</evidence>
<dbReference type="Pfam" id="PF00487">
    <property type="entry name" value="FA_desaturase"/>
    <property type="match status" value="1"/>
</dbReference>
<keyword evidence="5" id="KW-0276">Fatty acid metabolism</keyword>
<evidence type="ECO:0000256" key="7">
    <source>
        <dbReference type="ARBA" id="ARBA00023002"/>
    </source>
</evidence>
<reference evidence="14 15" key="1">
    <citation type="journal article" date="2020" name="Nature">
        <title>Bacterial chemolithoautotrophy via manganese oxidation.</title>
        <authorList>
            <person name="Yu H."/>
            <person name="Leadbetter J.R."/>
        </authorList>
    </citation>
    <scope>NUCLEOTIDE SEQUENCE [LARGE SCALE GENOMIC DNA]</scope>
    <source>
        <strain evidence="14 15">Mn-1</strain>
    </source>
</reference>
<feature type="transmembrane region" description="Helical" evidence="12">
    <location>
        <begin position="47"/>
        <end position="66"/>
    </location>
</feature>
<proteinExistence type="inferred from homology"/>
<dbReference type="InterPro" id="IPR005804">
    <property type="entry name" value="FA_desaturase_dom"/>
</dbReference>
<sequence length="286" mass="33063">MAQMMTADVADGRIIDYKAIVVFSALSMVMFVGVPLFGYFFDYSWLDWTMFGLFYVMSGMGITVGYHRFISHRSFNAPDAVKVAFLIAGGWALENSALKWCSDHVRHHANVDTDADPYNAKRGFWHSHLLWIFIKTPFSMDDKYTAIFKKDKLIMWQHRNYLLVLLSGFVIPTVIGFLHRGWIGALSGFLLAGVFRTFLVLNSTFCINSICHMWGDQPNGTQNSSRDSWLISLITFGEGYHNYHHTYPRDYRNGPKWYNFDPSKWLIFSLYMVGLARDLSYRTETN</sequence>
<comment type="similarity">
    <text evidence="2">Belongs to the fatty acid desaturase type 2 family.</text>
</comment>
<dbReference type="CDD" id="cd03505">
    <property type="entry name" value="Delta9-FADS-like"/>
    <property type="match status" value="1"/>
</dbReference>
<evidence type="ECO:0000256" key="4">
    <source>
        <dbReference type="ARBA" id="ARBA00022692"/>
    </source>
</evidence>
<evidence type="ECO:0000256" key="2">
    <source>
        <dbReference type="ARBA" id="ARBA00008749"/>
    </source>
</evidence>
<dbReference type="GO" id="GO:0006633">
    <property type="term" value="P:fatty acid biosynthetic process"/>
    <property type="evidence" value="ECO:0007669"/>
    <property type="project" value="UniProtKB-KW"/>
</dbReference>
<protein>
    <submittedName>
        <fullName evidence="14">Acyl-CoA desaturase</fullName>
    </submittedName>
</protein>
<evidence type="ECO:0000256" key="9">
    <source>
        <dbReference type="ARBA" id="ARBA00023098"/>
    </source>
</evidence>
<dbReference type="GO" id="GO:0016717">
    <property type="term" value="F:oxidoreductase activity, acting on paired donors, with oxidation of a pair of donors resulting in the reduction of molecular oxygen to two molecules of water"/>
    <property type="evidence" value="ECO:0007669"/>
    <property type="project" value="InterPro"/>
</dbReference>
<evidence type="ECO:0000256" key="12">
    <source>
        <dbReference type="SAM" id="Phobius"/>
    </source>
</evidence>
<evidence type="ECO:0000259" key="13">
    <source>
        <dbReference type="Pfam" id="PF00487"/>
    </source>
</evidence>
<keyword evidence="15" id="KW-1185">Reference proteome</keyword>
<gene>
    <name evidence="14" type="ORF">MNODULE_11940</name>
</gene>
<keyword evidence="10 12" id="KW-0472">Membrane</keyword>
<comment type="subcellular location">
    <subcellularLocation>
        <location evidence="1">Membrane</location>
        <topology evidence="1">Multi-pass membrane protein</topology>
    </subcellularLocation>
</comment>
<dbReference type="PRINTS" id="PR00075">
    <property type="entry name" value="FACDDSATRASE"/>
</dbReference>
<keyword evidence="3" id="KW-0444">Lipid biosynthesis</keyword>
<keyword evidence="7" id="KW-0560">Oxidoreductase</keyword>
<feature type="domain" description="Fatty acid desaturase" evidence="13">
    <location>
        <begin position="45"/>
        <end position="249"/>
    </location>
</feature>
<name>A0A7X6DQE2_9BACT</name>
<dbReference type="PANTHER" id="PTHR11351:SF31">
    <property type="entry name" value="DESATURASE 1, ISOFORM A-RELATED"/>
    <property type="match status" value="1"/>
</dbReference>